<reference evidence="2" key="1">
    <citation type="journal article" date="2018" name="Data Brief">
        <title>Genome sequence data from 17 accessions of Ensete ventricosum, a staple food crop for millions in Ethiopia.</title>
        <authorList>
            <person name="Yemataw Z."/>
            <person name="Muzemil S."/>
            <person name="Ambachew D."/>
            <person name="Tripathi L."/>
            <person name="Tesfaye K."/>
            <person name="Chala A."/>
            <person name="Farbos A."/>
            <person name="O'Neill P."/>
            <person name="Moore K."/>
            <person name="Grant M."/>
            <person name="Studholme D.J."/>
        </authorList>
    </citation>
    <scope>NUCLEOTIDE SEQUENCE [LARGE SCALE GENOMIC DNA]</scope>
    <source>
        <tissue evidence="2">Leaf</tissue>
    </source>
</reference>
<dbReference type="EMBL" id="KV875947">
    <property type="protein sequence ID" value="RZR73541.1"/>
    <property type="molecule type" value="Genomic_DNA"/>
</dbReference>
<gene>
    <name evidence="2" type="ORF">BHM03_00025410</name>
</gene>
<name>A0A445MH69_ENSVE</name>
<protein>
    <submittedName>
        <fullName evidence="2">Uncharacterized protein</fullName>
    </submittedName>
</protein>
<dbReference type="AlphaFoldDB" id="A0A445MH69"/>
<feature type="region of interest" description="Disordered" evidence="1">
    <location>
        <begin position="1"/>
        <end position="113"/>
    </location>
</feature>
<evidence type="ECO:0000313" key="2">
    <source>
        <dbReference type="EMBL" id="RZR73541.1"/>
    </source>
</evidence>
<proteinExistence type="predicted"/>
<sequence>MRQGGAAYHGQPPCSTGHPRLCRSQGPLQGGRPAKRRPPAKPLAARCSQGGRLQAARKGLPLAASLAPSRGGDAAHKGGRPLVERLPMGKGSRHLHRGNGDSGDDGAEGGKRG</sequence>
<accession>A0A445MH69</accession>
<organism evidence="2">
    <name type="scientific">Ensete ventricosum</name>
    <name type="common">Abyssinian banana</name>
    <name type="synonym">Musa ensete</name>
    <dbReference type="NCBI Taxonomy" id="4639"/>
    <lineage>
        <taxon>Eukaryota</taxon>
        <taxon>Viridiplantae</taxon>
        <taxon>Streptophyta</taxon>
        <taxon>Embryophyta</taxon>
        <taxon>Tracheophyta</taxon>
        <taxon>Spermatophyta</taxon>
        <taxon>Magnoliopsida</taxon>
        <taxon>Liliopsida</taxon>
        <taxon>Zingiberales</taxon>
        <taxon>Musaceae</taxon>
        <taxon>Ensete</taxon>
    </lineage>
</organism>
<evidence type="ECO:0000256" key="1">
    <source>
        <dbReference type="SAM" id="MobiDB-lite"/>
    </source>
</evidence>
<dbReference type="Proteomes" id="UP000290560">
    <property type="component" value="Unassembled WGS sequence"/>
</dbReference>